<protein>
    <recommendedName>
        <fullName evidence="3">DNA 3'-5' helicase</fullName>
        <ecNumber evidence="3">5.6.2.4</ecNumber>
    </recommendedName>
</protein>
<dbReference type="GO" id="GO:0000724">
    <property type="term" value="P:double-strand break repair via homologous recombination"/>
    <property type="evidence" value="ECO:0007669"/>
    <property type="project" value="TreeGrafter"/>
</dbReference>
<comment type="caution">
    <text evidence="5">The sequence shown here is derived from an EMBL/GenBank/DDBJ whole genome shotgun (WGS) entry which is preliminary data.</text>
</comment>
<comment type="similarity">
    <text evidence="1">Belongs to the helicase family. RecQ subfamily.</text>
</comment>
<gene>
    <name evidence="5" type="ORF">CKAH01_11878</name>
</gene>
<dbReference type="GO" id="GO:0005737">
    <property type="term" value="C:cytoplasm"/>
    <property type="evidence" value="ECO:0007669"/>
    <property type="project" value="TreeGrafter"/>
</dbReference>
<organism evidence="5 6">
    <name type="scientific">Colletotrichum kahawae</name>
    <name type="common">Coffee berry disease fungus</name>
    <dbReference type="NCBI Taxonomy" id="34407"/>
    <lineage>
        <taxon>Eukaryota</taxon>
        <taxon>Fungi</taxon>
        <taxon>Dikarya</taxon>
        <taxon>Ascomycota</taxon>
        <taxon>Pezizomycotina</taxon>
        <taxon>Sordariomycetes</taxon>
        <taxon>Hypocreomycetidae</taxon>
        <taxon>Glomerellales</taxon>
        <taxon>Glomerellaceae</taxon>
        <taxon>Colletotrichum</taxon>
        <taxon>Colletotrichum gloeosporioides species complex</taxon>
    </lineage>
</organism>
<dbReference type="GO" id="GO:0043138">
    <property type="term" value="F:3'-5' DNA helicase activity"/>
    <property type="evidence" value="ECO:0007669"/>
    <property type="project" value="UniProtKB-EC"/>
</dbReference>
<comment type="catalytic activity">
    <reaction evidence="2">
        <text>Couples ATP hydrolysis with the unwinding of duplex DNA by translocating in the 3'-5' direction.</text>
        <dbReference type="EC" id="5.6.2.4"/>
    </reaction>
</comment>
<dbReference type="GO" id="GO:0009378">
    <property type="term" value="F:four-way junction helicase activity"/>
    <property type="evidence" value="ECO:0007669"/>
    <property type="project" value="TreeGrafter"/>
</dbReference>
<dbReference type="Pfam" id="PF00271">
    <property type="entry name" value="Helicase_C"/>
    <property type="match status" value="1"/>
</dbReference>
<proteinExistence type="inferred from homology"/>
<evidence type="ECO:0000256" key="2">
    <source>
        <dbReference type="ARBA" id="ARBA00034617"/>
    </source>
</evidence>
<dbReference type="EC" id="5.6.2.4" evidence="3"/>
<evidence type="ECO:0000256" key="1">
    <source>
        <dbReference type="ARBA" id="ARBA00005446"/>
    </source>
</evidence>
<dbReference type="Gene3D" id="3.40.50.300">
    <property type="entry name" value="P-loop containing nucleotide triphosphate hydrolases"/>
    <property type="match status" value="1"/>
</dbReference>
<sequence>MAVAIANWYLNEAFRRADDRNNDNNDNDDDDMGVEDSALDLQAGHGMQVAGMIYGRLYQEALAEDWGGRALTKRRRTATTAADEEFEGQRRQRFTRLQLANAAGQLQQMIGDLQAAFCGQQERVIWSIMRIQLERVQVFCKATTQRNIEYGVVIVALGSGGGGCGCGAASRGRWGRSGLGLWSGQKGEDGELSAVEERGYQEVRDWLRQKPCRKAVVYSSMIEGVKRMAEALGCAAFHSSISSIEDKVLRLEAWRRGDSADRGVIVAMNALGLGIDVLDMRLVVHAGMLRRLWDFVQESSRAAVEEKEVEKEKERALEVMWVDDGDGDMDRDKDGDREVYRARDEEIRAAFESSQQARQFRWWQARAERSGLGEEGETFKQQLA</sequence>
<evidence type="ECO:0000313" key="6">
    <source>
        <dbReference type="Proteomes" id="UP001281614"/>
    </source>
</evidence>
<dbReference type="InterPro" id="IPR027417">
    <property type="entry name" value="P-loop_NTPase"/>
</dbReference>
<dbReference type="Proteomes" id="UP001281614">
    <property type="component" value="Unassembled WGS sequence"/>
</dbReference>
<dbReference type="SUPFAM" id="SSF52540">
    <property type="entry name" value="P-loop containing nucleoside triphosphate hydrolases"/>
    <property type="match status" value="1"/>
</dbReference>
<evidence type="ECO:0000256" key="3">
    <source>
        <dbReference type="ARBA" id="ARBA00034808"/>
    </source>
</evidence>
<feature type="domain" description="Helicase C-terminal" evidence="4">
    <location>
        <begin position="203"/>
        <end position="302"/>
    </location>
</feature>
<dbReference type="AlphaFoldDB" id="A0AAD9YTK6"/>
<evidence type="ECO:0000313" key="5">
    <source>
        <dbReference type="EMBL" id="KAK2778014.1"/>
    </source>
</evidence>
<keyword evidence="6" id="KW-1185">Reference proteome</keyword>
<dbReference type="EMBL" id="VYYT01000014">
    <property type="protein sequence ID" value="KAK2778014.1"/>
    <property type="molecule type" value="Genomic_DNA"/>
</dbReference>
<dbReference type="PANTHER" id="PTHR13710">
    <property type="entry name" value="DNA HELICASE RECQ FAMILY MEMBER"/>
    <property type="match status" value="1"/>
</dbReference>
<dbReference type="PANTHER" id="PTHR13710:SF154">
    <property type="entry name" value="RECQ HELICASE, PUTATIVE (AFU_ORTHOLOGUE AFUA_6G14720)-RELATED"/>
    <property type="match status" value="1"/>
</dbReference>
<evidence type="ECO:0000259" key="4">
    <source>
        <dbReference type="Pfam" id="PF00271"/>
    </source>
</evidence>
<name>A0AAD9YTK6_COLKA</name>
<dbReference type="InterPro" id="IPR001650">
    <property type="entry name" value="Helicase_C-like"/>
</dbReference>
<reference evidence="5" key="1">
    <citation type="submission" date="2023-02" db="EMBL/GenBank/DDBJ databases">
        <title>Colletotrichum kahawae CIFC_Que2 genome sequencing and assembly.</title>
        <authorList>
            <person name="Baroncelli R."/>
        </authorList>
    </citation>
    <scope>NUCLEOTIDE SEQUENCE</scope>
    <source>
        <strain evidence="5">CIFC_Que2</strain>
    </source>
</reference>
<dbReference type="GO" id="GO:0005694">
    <property type="term" value="C:chromosome"/>
    <property type="evidence" value="ECO:0007669"/>
    <property type="project" value="TreeGrafter"/>
</dbReference>
<accession>A0AAD9YTK6</accession>